<proteinExistence type="inferred from homology"/>
<keyword evidence="5 9" id="KW-0067">ATP-binding</keyword>
<gene>
    <name evidence="9" type="primary">mutS</name>
    <name evidence="13" type="ORF">HMPREF1476_00598</name>
</gene>
<dbReference type="SUPFAM" id="SSF53150">
    <property type="entry name" value="DNA repair protein MutS, domain II"/>
    <property type="match status" value="1"/>
</dbReference>
<evidence type="ECO:0000256" key="4">
    <source>
        <dbReference type="ARBA" id="ARBA00022763"/>
    </source>
</evidence>
<dbReference type="InterPro" id="IPR016151">
    <property type="entry name" value="DNA_mismatch_repair_MutS_N"/>
</dbReference>
<dbReference type="InterPro" id="IPR007696">
    <property type="entry name" value="DNA_mismatch_repair_MutS_core"/>
</dbReference>
<evidence type="ECO:0000256" key="7">
    <source>
        <dbReference type="ARBA" id="ARBA00023204"/>
    </source>
</evidence>
<dbReference type="SUPFAM" id="SSF48334">
    <property type="entry name" value="DNA repair protein MutS, domain III"/>
    <property type="match status" value="1"/>
</dbReference>
<reference evidence="13 14" key="1">
    <citation type="submission" date="2013-04" db="EMBL/GenBank/DDBJ databases">
        <title>The Genome Sequence of Sutterella wadsworthensis HGA0223.</title>
        <authorList>
            <consortium name="The Broad Institute Genomics Platform"/>
            <person name="Earl A."/>
            <person name="Ward D."/>
            <person name="Feldgarden M."/>
            <person name="Gevers D."/>
            <person name="Schmidt T.M."/>
            <person name="Dover J."/>
            <person name="Dai D."/>
            <person name="Walker B."/>
            <person name="Young S."/>
            <person name="Zeng Q."/>
            <person name="Gargeya S."/>
            <person name="Fitzgerald M."/>
            <person name="Haas B."/>
            <person name="Abouelleil A."/>
            <person name="Allen A.W."/>
            <person name="Alvarado L."/>
            <person name="Arachchi H.M."/>
            <person name="Berlin A.M."/>
            <person name="Chapman S.B."/>
            <person name="Gainer-Dewar J."/>
            <person name="Goldberg J."/>
            <person name="Griggs A."/>
            <person name="Gujja S."/>
            <person name="Hansen M."/>
            <person name="Howarth C."/>
            <person name="Imamovic A."/>
            <person name="Ireland A."/>
            <person name="Larimer J."/>
            <person name="McCowan C."/>
            <person name="Murphy C."/>
            <person name="Pearson M."/>
            <person name="Poon T.W."/>
            <person name="Priest M."/>
            <person name="Roberts A."/>
            <person name="Saif S."/>
            <person name="Shea T."/>
            <person name="Sisk P."/>
            <person name="Sykes S."/>
            <person name="Wortman J."/>
            <person name="Nusbaum C."/>
            <person name="Birren B."/>
        </authorList>
    </citation>
    <scope>NUCLEOTIDE SEQUENCE [LARGE SCALE GENOMIC DNA]</scope>
    <source>
        <strain evidence="13 14">HGA0223</strain>
    </source>
</reference>
<dbReference type="InterPro" id="IPR005748">
    <property type="entry name" value="DNA_mismatch_repair_MutS"/>
</dbReference>
<dbReference type="GO" id="GO:0003684">
    <property type="term" value="F:damaged DNA binding"/>
    <property type="evidence" value="ECO:0007669"/>
    <property type="project" value="UniProtKB-UniRule"/>
</dbReference>
<comment type="similarity">
    <text evidence="1 9 10">Belongs to the DNA mismatch repair MutS family.</text>
</comment>
<protein>
    <recommendedName>
        <fullName evidence="2 9">DNA mismatch repair protein MutS</fullName>
    </recommendedName>
</protein>
<dbReference type="InterPro" id="IPR007695">
    <property type="entry name" value="DNA_mismatch_repair_MutS-lik_N"/>
</dbReference>
<keyword evidence="6 9" id="KW-0238">DNA-binding</keyword>
<evidence type="ECO:0000256" key="6">
    <source>
        <dbReference type="ARBA" id="ARBA00023125"/>
    </source>
</evidence>
<dbReference type="GO" id="GO:0030983">
    <property type="term" value="F:mismatched DNA binding"/>
    <property type="evidence" value="ECO:0007669"/>
    <property type="project" value="InterPro"/>
</dbReference>
<dbReference type="AlphaFoldDB" id="S3CGZ7"/>
<dbReference type="GO" id="GO:0140664">
    <property type="term" value="F:ATP-dependent DNA damage sensor activity"/>
    <property type="evidence" value="ECO:0007669"/>
    <property type="project" value="InterPro"/>
</dbReference>
<dbReference type="EMBL" id="ATCF01000012">
    <property type="protein sequence ID" value="EPD99794.1"/>
    <property type="molecule type" value="Genomic_DNA"/>
</dbReference>
<keyword evidence="3 9" id="KW-0547">Nucleotide-binding</keyword>
<dbReference type="SMART" id="SM00534">
    <property type="entry name" value="MUTSac"/>
    <property type="match status" value="1"/>
</dbReference>
<dbReference type="GO" id="GO:0005829">
    <property type="term" value="C:cytosol"/>
    <property type="evidence" value="ECO:0007669"/>
    <property type="project" value="TreeGrafter"/>
</dbReference>
<comment type="caution">
    <text evidence="13">The sequence shown here is derived from an EMBL/GenBank/DDBJ whole genome shotgun (WGS) entry which is preliminary data.</text>
</comment>
<dbReference type="InterPro" id="IPR036678">
    <property type="entry name" value="MutS_con_dom_sf"/>
</dbReference>
<dbReference type="RefSeq" id="WP_016473965.1">
    <property type="nucleotide sequence ID" value="NZ_KE150480.1"/>
</dbReference>
<feature type="domain" description="DNA mismatch repair proteins mutS family" evidence="12">
    <location>
        <begin position="702"/>
        <end position="718"/>
    </location>
</feature>
<dbReference type="STRING" id="1203554.HMPREF1476_00598"/>
<dbReference type="Pfam" id="PF01624">
    <property type="entry name" value="MutS_I"/>
    <property type="match status" value="1"/>
</dbReference>
<dbReference type="InterPro" id="IPR036187">
    <property type="entry name" value="DNA_mismatch_repair_MutS_sf"/>
</dbReference>
<dbReference type="InterPro" id="IPR007860">
    <property type="entry name" value="DNA_mmatch_repair_MutS_con_dom"/>
</dbReference>
<accession>S3CGZ7</accession>
<dbReference type="InterPro" id="IPR007861">
    <property type="entry name" value="DNA_mismatch_repair_MutS_clamp"/>
</dbReference>
<dbReference type="Proteomes" id="UP000014400">
    <property type="component" value="Unassembled WGS sequence"/>
</dbReference>
<comment type="function">
    <text evidence="8 9">This protein is involved in the repair of mismatches in DNA. It is possible that it carries out the mismatch recognition step. This protein has a weak ATPase activity.</text>
</comment>
<dbReference type="Gene3D" id="3.30.420.110">
    <property type="entry name" value="MutS, connector domain"/>
    <property type="match status" value="1"/>
</dbReference>
<dbReference type="InterPro" id="IPR045076">
    <property type="entry name" value="MutS"/>
</dbReference>
<dbReference type="HOGENOM" id="CLU_002472_3_1_4"/>
<dbReference type="GO" id="GO:0006298">
    <property type="term" value="P:mismatch repair"/>
    <property type="evidence" value="ECO:0007669"/>
    <property type="project" value="UniProtKB-UniRule"/>
</dbReference>
<dbReference type="Pfam" id="PF05188">
    <property type="entry name" value="MutS_II"/>
    <property type="match status" value="1"/>
</dbReference>
<evidence type="ECO:0000256" key="2">
    <source>
        <dbReference type="ARBA" id="ARBA00021982"/>
    </source>
</evidence>
<evidence type="ECO:0000313" key="13">
    <source>
        <dbReference type="EMBL" id="EPD99794.1"/>
    </source>
</evidence>
<keyword evidence="7 9" id="KW-0234">DNA repair</keyword>
<keyword evidence="14" id="KW-1185">Reference proteome</keyword>
<evidence type="ECO:0000259" key="12">
    <source>
        <dbReference type="PROSITE" id="PS00486"/>
    </source>
</evidence>
<dbReference type="InterPro" id="IPR017261">
    <property type="entry name" value="DNA_mismatch_repair_MutS/MSH"/>
</dbReference>
<dbReference type="PIRSF" id="PIRSF037677">
    <property type="entry name" value="DNA_mis_repair_Msh6"/>
    <property type="match status" value="1"/>
</dbReference>
<evidence type="ECO:0000256" key="10">
    <source>
        <dbReference type="RuleBase" id="RU003756"/>
    </source>
</evidence>
<dbReference type="Gene3D" id="3.40.1170.10">
    <property type="entry name" value="DNA repair protein MutS, domain I"/>
    <property type="match status" value="1"/>
</dbReference>
<dbReference type="SUPFAM" id="SSF55271">
    <property type="entry name" value="DNA repair protein MutS, domain I"/>
    <property type="match status" value="1"/>
</dbReference>
<keyword evidence="4 9" id="KW-0227">DNA damage</keyword>
<dbReference type="PROSITE" id="PS00486">
    <property type="entry name" value="DNA_MISMATCH_REPAIR_2"/>
    <property type="match status" value="1"/>
</dbReference>
<sequence>MTDAASESPDFSNQALFTPAMRQFIEVKNRYPNTLVLFRMGDFYETFFKDAVIANRLIGITLTKRGKLTDGTPIPMAGIPAVSLDTYIARLVRQGESVVIVEQKGNTPGAKGMIEREVSRIVTPGTLTDTSLLPEKSDSILLAASFPKKKTAPIGLVWLTLSNGDFRAEEVTPDSFEAALARIRPSELLVDEDMKREMRTAHPEIAVSTLPDWHFDAKRGASNLCATFGMTALDAWDVTNRTTVLAAANALLDYIRETQVDLVPFIEPLKLVEESQFIVLDPSTRRNLEVDESLSANGEGPTLFSVMDHCATAMGSREMRRWLREPLRSMEDTSDRHDAVEAIMGDEPSREHFFAVLDALPDVERIASRVSLGTVRPRELASLRDTLPTLSALGASLADSPLDLIAGIGRSMTLNSEIWERLEQSLVAEPPGMLRDGDTIASSCSPELAELRHFRDDTSRILLEMEERERAATGINTLRVQYNKVSGFYIEVTKGAADQVPMHYQRRQTLKNCERFITPELKSIEDRALSSKERSAALEKELYDKLVAETAKHTPELLAAAKAAAQLDVLCAFARHAAENRWHRPKLSSRPGLDIRKGRHPVVETAIENYVPNDCRLEDGRRMLIVTGPNMGGKSTYMRSVALIVLLTWAGSFVPAAAAEIGPIDRMHTRIGASDDLAHGRSTFMVEMTEAAFILSHATDRSLVLMDEIGRGTSTFDGLSLAAAIAQELVQKTRSFTLFATHYFELTRLAQELREVANVHVAAAQGSAGIVFKHEIKEGPASKSYGIAVAQLAGVPAPVVRRARGFLAKLEAQANAQTSSLPDLFAEPMLPAENDAWEPDPLDAPLQSEPSPADLARKSLTHDLLQADVDNMTPKAAMELLYAFRERAASIESLEKTE</sequence>
<dbReference type="PANTHER" id="PTHR11361">
    <property type="entry name" value="DNA MISMATCH REPAIR PROTEIN MUTS FAMILY MEMBER"/>
    <property type="match status" value="1"/>
</dbReference>
<dbReference type="Gene3D" id="1.10.1420.10">
    <property type="match status" value="2"/>
</dbReference>
<evidence type="ECO:0000313" key="14">
    <source>
        <dbReference type="Proteomes" id="UP000014400"/>
    </source>
</evidence>
<name>S3CGZ7_9BURK</name>
<dbReference type="SUPFAM" id="SSF52540">
    <property type="entry name" value="P-loop containing nucleoside triphosphate hydrolases"/>
    <property type="match status" value="1"/>
</dbReference>
<dbReference type="InterPro" id="IPR000432">
    <property type="entry name" value="DNA_mismatch_repair_MutS_C"/>
</dbReference>
<feature type="region of interest" description="Disordered" evidence="11">
    <location>
        <begin position="833"/>
        <end position="859"/>
    </location>
</feature>
<dbReference type="PATRIC" id="fig|1203554.3.peg.584"/>
<dbReference type="NCBIfam" id="TIGR01070">
    <property type="entry name" value="mutS1"/>
    <property type="match status" value="1"/>
</dbReference>
<dbReference type="InterPro" id="IPR027417">
    <property type="entry name" value="P-loop_NTPase"/>
</dbReference>
<dbReference type="NCBIfam" id="NF003810">
    <property type="entry name" value="PRK05399.1"/>
    <property type="match status" value="1"/>
</dbReference>
<dbReference type="eggNOG" id="COG0249">
    <property type="taxonomic scope" value="Bacteria"/>
</dbReference>
<dbReference type="Pfam" id="PF00488">
    <property type="entry name" value="MutS_V"/>
    <property type="match status" value="1"/>
</dbReference>
<evidence type="ECO:0000256" key="9">
    <source>
        <dbReference type="HAMAP-Rule" id="MF_00096"/>
    </source>
</evidence>
<dbReference type="Pfam" id="PF05192">
    <property type="entry name" value="MutS_III"/>
    <property type="match status" value="1"/>
</dbReference>
<evidence type="ECO:0000256" key="11">
    <source>
        <dbReference type="SAM" id="MobiDB-lite"/>
    </source>
</evidence>
<evidence type="ECO:0000256" key="3">
    <source>
        <dbReference type="ARBA" id="ARBA00022741"/>
    </source>
</evidence>
<dbReference type="HAMAP" id="MF_00096">
    <property type="entry name" value="MutS"/>
    <property type="match status" value="1"/>
</dbReference>
<organism evidence="13 14">
    <name type="scientific">Sutterella wadsworthensis HGA0223</name>
    <dbReference type="NCBI Taxonomy" id="1203554"/>
    <lineage>
        <taxon>Bacteria</taxon>
        <taxon>Pseudomonadati</taxon>
        <taxon>Pseudomonadota</taxon>
        <taxon>Betaproteobacteria</taxon>
        <taxon>Burkholderiales</taxon>
        <taxon>Sutterellaceae</taxon>
        <taxon>Sutterella</taxon>
    </lineage>
</organism>
<evidence type="ECO:0000256" key="8">
    <source>
        <dbReference type="ARBA" id="ARBA00024647"/>
    </source>
</evidence>
<dbReference type="SMART" id="SM00533">
    <property type="entry name" value="MUTSd"/>
    <property type="match status" value="1"/>
</dbReference>
<evidence type="ECO:0000256" key="5">
    <source>
        <dbReference type="ARBA" id="ARBA00022840"/>
    </source>
</evidence>
<dbReference type="GO" id="GO:0005524">
    <property type="term" value="F:ATP binding"/>
    <property type="evidence" value="ECO:0007669"/>
    <property type="project" value="UniProtKB-UniRule"/>
</dbReference>
<evidence type="ECO:0000256" key="1">
    <source>
        <dbReference type="ARBA" id="ARBA00006271"/>
    </source>
</evidence>
<dbReference type="Pfam" id="PF05190">
    <property type="entry name" value="MutS_IV"/>
    <property type="match status" value="1"/>
</dbReference>
<dbReference type="PANTHER" id="PTHR11361:SF34">
    <property type="entry name" value="DNA MISMATCH REPAIR PROTEIN MSH1, MITOCHONDRIAL"/>
    <property type="match status" value="1"/>
</dbReference>
<dbReference type="FunFam" id="3.40.50.300:FF:000870">
    <property type="entry name" value="MutS protein homolog 4"/>
    <property type="match status" value="1"/>
</dbReference>
<dbReference type="Gene3D" id="3.40.50.300">
    <property type="entry name" value="P-loop containing nucleotide triphosphate hydrolases"/>
    <property type="match status" value="1"/>
</dbReference>
<feature type="binding site" evidence="9">
    <location>
        <begin position="628"/>
        <end position="635"/>
    </location>
    <ligand>
        <name>ATP</name>
        <dbReference type="ChEBI" id="CHEBI:30616"/>
    </ligand>
</feature>